<organism evidence="7 8">
    <name type="scientific">Cellulomonas persica</name>
    <dbReference type="NCBI Taxonomy" id="76861"/>
    <lineage>
        <taxon>Bacteria</taxon>
        <taxon>Bacillati</taxon>
        <taxon>Actinomycetota</taxon>
        <taxon>Actinomycetes</taxon>
        <taxon>Micrococcales</taxon>
        <taxon>Cellulomonadaceae</taxon>
        <taxon>Cellulomonas</taxon>
    </lineage>
</organism>
<reference evidence="7 8" key="1">
    <citation type="submission" date="2019-07" db="EMBL/GenBank/DDBJ databases">
        <title>Whole genome shotgun sequence of Cellulomonas persica NBRC 101101.</title>
        <authorList>
            <person name="Hosoyama A."/>
            <person name="Uohara A."/>
            <person name="Ohji S."/>
            <person name="Ichikawa N."/>
        </authorList>
    </citation>
    <scope>NUCLEOTIDE SEQUENCE [LARGE SCALE GENOMIC DNA]</scope>
    <source>
        <strain evidence="7 8">NBRC 101101</strain>
    </source>
</reference>
<keyword evidence="2 5" id="KW-0812">Transmembrane</keyword>
<dbReference type="RefSeq" id="WP_146807124.1">
    <property type="nucleotide sequence ID" value="NZ_BJUA01000012.1"/>
</dbReference>
<feature type="transmembrane region" description="Helical" evidence="5">
    <location>
        <begin position="47"/>
        <end position="65"/>
    </location>
</feature>
<feature type="transmembrane region" description="Helical" evidence="5">
    <location>
        <begin position="118"/>
        <end position="137"/>
    </location>
</feature>
<keyword evidence="3 5" id="KW-1133">Transmembrane helix</keyword>
<dbReference type="Pfam" id="PF04138">
    <property type="entry name" value="GtrA_DPMS_TM"/>
    <property type="match status" value="1"/>
</dbReference>
<keyword evidence="4 5" id="KW-0472">Membrane</keyword>
<evidence type="ECO:0000256" key="1">
    <source>
        <dbReference type="ARBA" id="ARBA00004141"/>
    </source>
</evidence>
<evidence type="ECO:0000256" key="3">
    <source>
        <dbReference type="ARBA" id="ARBA00022989"/>
    </source>
</evidence>
<evidence type="ECO:0000256" key="4">
    <source>
        <dbReference type="ARBA" id="ARBA00023136"/>
    </source>
</evidence>
<feature type="transmembrane region" description="Helical" evidence="5">
    <location>
        <begin position="20"/>
        <end position="41"/>
    </location>
</feature>
<dbReference type="EMBL" id="BJUA01000012">
    <property type="protein sequence ID" value="GEK18725.1"/>
    <property type="molecule type" value="Genomic_DNA"/>
</dbReference>
<comment type="caution">
    <text evidence="7">The sequence shown here is derived from an EMBL/GenBank/DDBJ whole genome shotgun (WGS) entry which is preliminary data.</text>
</comment>
<dbReference type="GO" id="GO:0000271">
    <property type="term" value="P:polysaccharide biosynthetic process"/>
    <property type="evidence" value="ECO:0007669"/>
    <property type="project" value="InterPro"/>
</dbReference>
<evidence type="ECO:0000313" key="8">
    <source>
        <dbReference type="Proteomes" id="UP000321386"/>
    </source>
</evidence>
<comment type="subcellular location">
    <subcellularLocation>
        <location evidence="1">Membrane</location>
        <topology evidence="1">Multi-pass membrane protein</topology>
    </subcellularLocation>
</comment>
<evidence type="ECO:0000256" key="5">
    <source>
        <dbReference type="SAM" id="Phobius"/>
    </source>
</evidence>
<sequence>MPTAAPAAAAARRSGRVGAVVRFGATGASAALLYGVVALALGTAYRWPAQAAHLTATVASTVLASSLHRRFTFRAARTTSWQQGQAIGFTTALVGLAMSTLSLDVWRHLAPHADRMSGVLLVYAVNALMGVVNFVVLRRTFTGSAARGPARLATSLHMR</sequence>
<evidence type="ECO:0000256" key="2">
    <source>
        <dbReference type="ARBA" id="ARBA00022692"/>
    </source>
</evidence>
<proteinExistence type="predicted"/>
<dbReference type="GO" id="GO:0016020">
    <property type="term" value="C:membrane"/>
    <property type="evidence" value="ECO:0007669"/>
    <property type="project" value="UniProtKB-SubCell"/>
</dbReference>
<name>A0A510V0W6_9CELL</name>
<feature type="domain" description="GtrA/DPMS transmembrane" evidence="6">
    <location>
        <begin position="22"/>
        <end position="139"/>
    </location>
</feature>
<dbReference type="OrthoDB" id="5184077at2"/>
<evidence type="ECO:0000313" key="7">
    <source>
        <dbReference type="EMBL" id="GEK18725.1"/>
    </source>
</evidence>
<accession>A0A510V0W6</accession>
<dbReference type="InterPro" id="IPR007267">
    <property type="entry name" value="GtrA_DPMS_TM"/>
</dbReference>
<protein>
    <recommendedName>
        <fullName evidence="6">GtrA/DPMS transmembrane domain-containing protein</fullName>
    </recommendedName>
</protein>
<evidence type="ECO:0000259" key="6">
    <source>
        <dbReference type="Pfam" id="PF04138"/>
    </source>
</evidence>
<dbReference type="Proteomes" id="UP000321386">
    <property type="component" value="Unassembled WGS sequence"/>
</dbReference>
<feature type="transmembrane region" description="Helical" evidence="5">
    <location>
        <begin position="86"/>
        <end position="106"/>
    </location>
</feature>
<dbReference type="AlphaFoldDB" id="A0A510V0W6"/>
<keyword evidence="8" id="KW-1185">Reference proteome</keyword>
<gene>
    <name evidence="7" type="ORF">CPE01_24580</name>
</gene>